<organism evidence="2 3">
    <name type="scientific">Candidatus Gottesmanbacteria bacterium GW2011_GWC2_39_8</name>
    <dbReference type="NCBI Taxonomy" id="1618450"/>
    <lineage>
        <taxon>Bacteria</taxon>
        <taxon>Candidatus Gottesmaniibacteriota</taxon>
    </lineage>
</organism>
<name>A0A0G0T1U3_9BACT</name>
<dbReference type="GO" id="GO:0016787">
    <property type="term" value="F:hydrolase activity"/>
    <property type="evidence" value="ECO:0007669"/>
    <property type="project" value="UniProtKB-KW"/>
</dbReference>
<dbReference type="Proteomes" id="UP000034539">
    <property type="component" value="Unassembled WGS sequence"/>
</dbReference>
<sequence length="196" mass="22395">MKKIIYLSLSLLTFFLIISSWLKTQFAYSFPSTPLHTQQRFVPTPSPTKIGYPVNLQIPKIGVNAIIEWVGLDRDNNMDVPKSWENVGWYSPGYLPGSVGNAVIDGHLDSPFGPAVFWRLSELNQGDMVQVTDSNNNIYKFRVEKVENYPYNSFPIEKVFGKTDRKRLNLITCSGVFDQSINKYLERTVIYSSLED</sequence>
<gene>
    <name evidence="2" type="ORF">UT63_C0060G0005</name>
</gene>
<dbReference type="SUPFAM" id="SSF63817">
    <property type="entry name" value="Sortase"/>
    <property type="match status" value="1"/>
</dbReference>
<evidence type="ECO:0000256" key="1">
    <source>
        <dbReference type="ARBA" id="ARBA00022801"/>
    </source>
</evidence>
<dbReference type="Pfam" id="PF04203">
    <property type="entry name" value="Sortase"/>
    <property type="match status" value="1"/>
</dbReference>
<evidence type="ECO:0000313" key="2">
    <source>
        <dbReference type="EMBL" id="KKR31797.1"/>
    </source>
</evidence>
<keyword evidence="1" id="KW-0378">Hydrolase</keyword>
<evidence type="ECO:0000313" key="3">
    <source>
        <dbReference type="Proteomes" id="UP000034539"/>
    </source>
</evidence>
<dbReference type="CDD" id="cd05829">
    <property type="entry name" value="Sortase_F"/>
    <property type="match status" value="1"/>
</dbReference>
<dbReference type="InterPro" id="IPR023365">
    <property type="entry name" value="Sortase_dom-sf"/>
</dbReference>
<dbReference type="InterPro" id="IPR005754">
    <property type="entry name" value="Sortase"/>
</dbReference>
<reference evidence="2 3" key="1">
    <citation type="journal article" date="2015" name="Nature">
        <title>rRNA introns, odd ribosomes, and small enigmatic genomes across a large radiation of phyla.</title>
        <authorList>
            <person name="Brown C.T."/>
            <person name="Hug L.A."/>
            <person name="Thomas B.C."/>
            <person name="Sharon I."/>
            <person name="Castelle C.J."/>
            <person name="Singh A."/>
            <person name="Wilkins M.J."/>
            <person name="Williams K.H."/>
            <person name="Banfield J.F."/>
        </authorList>
    </citation>
    <scope>NUCLEOTIDE SEQUENCE [LARGE SCALE GENOMIC DNA]</scope>
</reference>
<accession>A0A0G0T1U3</accession>
<proteinExistence type="predicted"/>
<protein>
    <submittedName>
        <fullName evidence="2">Peptidase C60 sortase A and B</fullName>
    </submittedName>
</protein>
<dbReference type="InterPro" id="IPR042001">
    <property type="entry name" value="Sortase_F"/>
</dbReference>
<dbReference type="Gene3D" id="2.40.260.10">
    <property type="entry name" value="Sortase"/>
    <property type="match status" value="1"/>
</dbReference>
<comment type="caution">
    <text evidence="2">The sequence shown here is derived from an EMBL/GenBank/DDBJ whole genome shotgun (WGS) entry which is preliminary data.</text>
</comment>
<dbReference type="EMBL" id="LBXN01000060">
    <property type="protein sequence ID" value="KKR31797.1"/>
    <property type="molecule type" value="Genomic_DNA"/>
</dbReference>
<dbReference type="AlphaFoldDB" id="A0A0G0T1U3"/>